<dbReference type="AlphaFoldDB" id="A0A2T2NAT8"/>
<dbReference type="Proteomes" id="UP000240883">
    <property type="component" value="Unassembled WGS sequence"/>
</dbReference>
<feature type="region of interest" description="Disordered" evidence="1">
    <location>
        <begin position="156"/>
        <end position="176"/>
    </location>
</feature>
<reference evidence="2 3" key="1">
    <citation type="journal article" date="2018" name="Front. Microbiol.">
        <title>Genome-Wide Analysis of Corynespora cassiicola Leaf Fall Disease Putative Effectors.</title>
        <authorList>
            <person name="Lopez D."/>
            <person name="Ribeiro S."/>
            <person name="Label P."/>
            <person name="Fumanal B."/>
            <person name="Venisse J.S."/>
            <person name="Kohler A."/>
            <person name="de Oliveira R.R."/>
            <person name="Labutti K."/>
            <person name="Lipzen A."/>
            <person name="Lail K."/>
            <person name="Bauer D."/>
            <person name="Ohm R.A."/>
            <person name="Barry K.W."/>
            <person name="Spatafora J."/>
            <person name="Grigoriev I.V."/>
            <person name="Martin F.M."/>
            <person name="Pujade-Renaud V."/>
        </authorList>
    </citation>
    <scope>NUCLEOTIDE SEQUENCE [LARGE SCALE GENOMIC DNA]</scope>
    <source>
        <strain evidence="2 3">Philippines</strain>
    </source>
</reference>
<protein>
    <submittedName>
        <fullName evidence="2">Uncharacterized protein</fullName>
    </submittedName>
</protein>
<feature type="region of interest" description="Disordered" evidence="1">
    <location>
        <begin position="32"/>
        <end position="107"/>
    </location>
</feature>
<evidence type="ECO:0000313" key="2">
    <source>
        <dbReference type="EMBL" id="PSN62534.1"/>
    </source>
</evidence>
<gene>
    <name evidence="2" type="ORF">BS50DRAFT_591820</name>
</gene>
<evidence type="ECO:0000313" key="3">
    <source>
        <dbReference type="Proteomes" id="UP000240883"/>
    </source>
</evidence>
<sequence>MLHAPCSLLPAPCSMLVHARCRMLQAPSSSMVDSRCSKLPAPHQRADNGPNCGDGRPSGGGREVRGREAPDLEGHPHLIDDQAGPGGDRRQATRARGQRRELSRHAAGRPVWISTKLRRRALPGLLVCRPQTCCRLQQRMHGAGFAEEGDRRFSPIQTFVGGGRGLPRRASRGLPA</sequence>
<accession>A0A2T2NAT8</accession>
<feature type="compositionally biased region" description="Basic residues" evidence="1">
    <location>
        <begin position="166"/>
        <end position="176"/>
    </location>
</feature>
<evidence type="ECO:0000256" key="1">
    <source>
        <dbReference type="SAM" id="MobiDB-lite"/>
    </source>
</evidence>
<dbReference type="EMBL" id="KZ678141">
    <property type="protein sequence ID" value="PSN62534.1"/>
    <property type="molecule type" value="Genomic_DNA"/>
</dbReference>
<name>A0A2T2NAT8_CORCC</name>
<keyword evidence="3" id="KW-1185">Reference proteome</keyword>
<organism evidence="2 3">
    <name type="scientific">Corynespora cassiicola Philippines</name>
    <dbReference type="NCBI Taxonomy" id="1448308"/>
    <lineage>
        <taxon>Eukaryota</taxon>
        <taxon>Fungi</taxon>
        <taxon>Dikarya</taxon>
        <taxon>Ascomycota</taxon>
        <taxon>Pezizomycotina</taxon>
        <taxon>Dothideomycetes</taxon>
        <taxon>Pleosporomycetidae</taxon>
        <taxon>Pleosporales</taxon>
        <taxon>Corynesporascaceae</taxon>
        <taxon>Corynespora</taxon>
    </lineage>
</organism>
<feature type="compositionally biased region" description="Basic and acidic residues" evidence="1">
    <location>
        <begin position="62"/>
        <end position="80"/>
    </location>
</feature>
<proteinExistence type="predicted"/>